<dbReference type="RefSeq" id="WP_148621689.1">
    <property type="nucleotide sequence ID" value="NZ_SDGZ01000003.1"/>
</dbReference>
<organism evidence="1 2">
    <name type="scientific">Weissella muntiaci</name>
    <dbReference type="NCBI Taxonomy" id="2508881"/>
    <lineage>
        <taxon>Bacteria</taxon>
        <taxon>Bacillati</taxon>
        <taxon>Bacillota</taxon>
        <taxon>Bacilli</taxon>
        <taxon>Lactobacillales</taxon>
        <taxon>Lactobacillaceae</taxon>
        <taxon>Weissella</taxon>
    </lineage>
</organism>
<keyword evidence="2" id="KW-1185">Reference proteome</keyword>
<sequence>MAKFYAIKNLNNDKYFLGQSMDPWGSEIDYSRTPRTVFERLEDARNEMNGLIRLLGGQYEIIELPEKVVEDDHD</sequence>
<dbReference type="EMBL" id="SDGZ01000003">
    <property type="protein sequence ID" value="TYC51103.1"/>
    <property type="molecule type" value="Genomic_DNA"/>
</dbReference>
<dbReference type="Proteomes" id="UP000371977">
    <property type="component" value="Unassembled WGS sequence"/>
</dbReference>
<reference evidence="1 2" key="1">
    <citation type="submission" date="2019-01" db="EMBL/GenBank/DDBJ databases">
        <title>Weissella sp. nov., a novel lactic acid bacterium isolated from animal feces.</title>
        <authorList>
            <person name="Wang L.-T."/>
        </authorList>
    </citation>
    <scope>NUCLEOTIDE SEQUENCE [LARGE SCALE GENOMIC DNA]</scope>
    <source>
        <strain evidence="1 2">8H-2</strain>
    </source>
</reference>
<accession>A0A6C2CCE8</accession>
<protein>
    <submittedName>
        <fullName evidence="1">Uncharacterized protein</fullName>
    </submittedName>
</protein>
<evidence type="ECO:0000313" key="2">
    <source>
        <dbReference type="Proteomes" id="UP000371977"/>
    </source>
</evidence>
<dbReference type="AlphaFoldDB" id="A0A6C2CCE8"/>
<proteinExistence type="predicted"/>
<name>A0A6C2CCE8_9LACO</name>
<evidence type="ECO:0000313" key="1">
    <source>
        <dbReference type="EMBL" id="TYC51103.1"/>
    </source>
</evidence>
<comment type="caution">
    <text evidence="1">The sequence shown here is derived from an EMBL/GenBank/DDBJ whole genome shotgun (WGS) entry which is preliminary data.</text>
</comment>
<gene>
    <name evidence="1" type="ORF">ESZ50_00785</name>
</gene>